<evidence type="ECO:0000256" key="2">
    <source>
        <dbReference type="ARBA" id="ARBA00022448"/>
    </source>
</evidence>
<feature type="transmembrane region" description="Helical" evidence="9">
    <location>
        <begin position="17"/>
        <end position="34"/>
    </location>
</feature>
<proteinExistence type="predicted"/>
<dbReference type="InterPro" id="IPR039421">
    <property type="entry name" value="Type_1_exporter"/>
</dbReference>
<keyword evidence="3" id="KW-1003">Cell membrane</keyword>
<dbReference type="SMART" id="SM00382">
    <property type="entry name" value="AAA"/>
    <property type="match status" value="1"/>
</dbReference>
<dbReference type="PROSITE" id="PS50893">
    <property type="entry name" value="ABC_TRANSPORTER_2"/>
    <property type="match status" value="1"/>
</dbReference>
<dbReference type="PROSITE" id="PS50929">
    <property type="entry name" value="ABC_TM1F"/>
    <property type="match status" value="1"/>
</dbReference>
<dbReference type="Gene3D" id="3.40.50.300">
    <property type="entry name" value="P-loop containing nucleotide triphosphate hydrolases"/>
    <property type="match status" value="1"/>
</dbReference>
<keyword evidence="4 9" id="KW-0812">Transmembrane</keyword>
<reference evidence="12 13" key="1">
    <citation type="submission" date="2017-02" db="EMBL/GenBank/DDBJ databases">
        <authorList>
            <person name="Peterson S.W."/>
        </authorList>
    </citation>
    <scope>NUCLEOTIDE SEQUENCE [LARGE SCALE GENOMIC DNA]</scope>
    <source>
        <strain evidence="12 13">ATCC BAA-1030</strain>
    </source>
</reference>
<dbReference type="InterPro" id="IPR036640">
    <property type="entry name" value="ABC1_TM_sf"/>
</dbReference>
<evidence type="ECO:0000259" key="11">
    <source>
        <dbReference type="PROSITE" id="PS50929"/>
    </source>
</evidence>
<dbReference type="PANTHER" id="PTHR43394">
    <property type="entry name" value="ATP-DEPENDENT PERMEASE MDL1, MITOCHONDRIAL"/>
    <property type="match status" value="1"/>
</dbReference>
<dbReference type="OrthoDB" id="9770415at2"/>
<name>A0A1T4NQV6_9ENTE</name>
<feature type="transmembrane region" description="Helical" evidence="9">
    <location>
        <begin position="55"/>
        <end position="77"/>
    </location>
</feature>
<keyword evidence="13" id="KW-1185">Reference proteome</keyword>
<dbReference type="InterPro" id="IPR017871">
    <property type="entry name" value="ABC_transporter-like_CS"/>
</dbReference>
<dbReference type="InterPro" id="IPR003439">
    <property type="entry name" value="ABC_transporter-like_ATP-bd"/>
</dbReference>
<keyword evidence="8 9" id="KW-0472">Membrane</keyword>
<accession>A0A1T4NQV6</accession>
<feature type="transmembrane region" description="Helical" evidence="9">
    <location>
        <begin position="130"/>
        <end position="153"/>
    </location>
</feature>
<feature type="domain" description="ABC transporter" evidence="10">
    <location>
        <begin position="338"/>
        <end position="573"/>
    </location>
</feature>
<evidence type="ECO:0000313" key="12">
    <source>
        <dbReference type="EMBL" id="SJZ81476.1"/>
    </source>
</evidence>
<dbReference type="CDD" id="cd18541">
    <property type="entry name" value="ABC_6TM_TmrB_like"/>
    <property type="match status" value="1"/>
</dbReference>
<keyword evidence="6 12" id="KW-0067">ATP-binding</keyword>
<evidence type="ECO:0000256" key="6">
    <source>
        <dbReference type="ARBA" id="ARBA00022840"/>
    </source>
</evidence>
<gene>
    <name evidence="12" type="ORF">SAMN02745116_01510</name>
</gene>
<dbReference type="RefSeq" id="WP_078807445.1">
    <property type="nucleotide sequence ID" value="NZ_FUXI01000016.1"/>
</dbReference>
<dbReference type="GO" id="GO:0005524">
    <property type="term" value="F:ATP binding"/>
    <property type="evidence" value="ECO:0007669"/>
    <property type="project" value="UniProtKB-KW"/>
</dbReference>
<evidence type="ECO:0000313" key="13">
    <source>
        <dbReference type="Proteomes" id="UP000190328"/>
    </source>
</evidence>
<dbReference type="GO" id="GO:0016887">
    <property type="term" value="F:ATP hydrolysis activity"/>
    <property type="evidence" value="ECO:0007669"/>
    <property type="project" value="InterPro"/>
</dbReference>
<organism evidence="12 13">
    <name type="scientific">Pilibacter termitis</name>
    <dbReference type="NCBI Taxonomy" id="263852"/>
    <lineage>
        <taxon>Bacteria</taxon>
        <taxon>Bacillati</taxon>
        <taxon>Bacillota</taxon>
        <taxon>Bacilli</taxon>
        <taxon>Lactobacillales</taxon>
        <taxon>Enterococcaceae</taxon>
        <taxon>Pilibacter</taxon>
    </lineage>
</organism>
<evidence type="ECO:0000256" key="9">
    <source>
        <dbReference type="SAM" id="Phobius"/>
    </source>
</evidence>
<feature type="transmembrane region" description="Helical" evidence="9">
    <location>
        <begin position="247"/>
        <end position="268"/>
    </location>
</feature>
<dbReference type="EMBL" id="FUXI01000016">
    <property type="protein sequence ID" value="SJZ81476.1"/>
    <property type="molecule type" value="Genomic_DNA"/>
</dbReference>
<dbReference type="GO" id="GO:0015421">
    <property type="term" value="F:ABC-type oligopeptide transporter activity"/>
    <property type="evidence" value="ECO:0007669"/>
    <property type="project" value="TreeGrafter"/>
</dbReference>
<evidence type="ECO:0000256" key="8">
    <source>
        <dbReference type="ARBA" id="ARBA00023136"/>
    </source>
</evidence>
<feature type="transmembrane region" description="Helical" evidence="9">
    <location>
        <begin position="280"/>
        <end position="301"/>
    </location>
</feature>
<dbReference type="SUPFAM" id="SSF52540">
    <property type="entry name" value="P-loop containing nucleoside triphosphate hydrolases"/>
    <property type="match status" value="1"/>
</dbReference>
<feature type="domain" description="ABC transmembrane type-1" evidence="11">
    <location>
        <begin position="21"/>
        <end position="303"/>
    </location>
</feature>
<evidence type="ECO:0000256" key="7">
    <source>
        <dbReference type="ARBA" id="ARBA00022989"/>
    </source>
</evidence>
<dbReference type="PANTHER" id="PTHR43394:SF1">
    <property type="entry name" value="ATP-BINDING CASSETTE SUB-FAMILY B MEMBER 10, MITOCHONDRIAL"/>
    <property type="match status" value="1"/>
</dbReference>
<evidence type="ECO:0000256" key="5">
    <source>
        <dbReference type="ARBA" id="ARBA00022741"/>
    </source>
</evidence>
<evidence type="ECO:0000256" key="1">
    <source>
        <dbReference type="ARBA" id="ARBA00004651"/>
    </source>
</evidence>
<dbReference type="Proteomes" id="UP000190328">
    <property type="component" value="Unassembled WGS sequence"/>
</dbReference>
<dbReference type="GO" id="GO:0005886">
    <property type="term" value="C:plasma membrane"/>
    <property type="evidence" value="ECO:0007669"/>
    <property type="project" value="UniProtKB-SubCell"/>
</dbReference>
<evidence type="ECO:0000256" key="4">
    <source>
        <dbReference type="ARBA" id="ARBA00022692"/>
    </source>
</evidence>
<dbReference type="InterPro" id="IPR003593">
    <property type="entry name" value="AAA+_ATPase"/>
</dbReference>
<dbReference type="Pfam" id="PF00664">
    <property type="entry name" value="ABC_membrane"/>
    <property type="match status" value="1"/>
</dbReference>
<dbReference type="InterPro" id="IPR011527">
    <property type="entry name" value="ABC1_TM_dom"/>
</dbReference>
<evidence type="ECO:0000259" key="10">
    <source>
        <dbReference type="PROSITE" id="PS50893"/>
    </source>
</evidence>
<dbReference type="FunFam" id="3.40.50.300:FF:000221">
    <property type="entry name" value="Multidrug ABC transporter ATP-binding protein"/>
    <property type="match status" value="1"/>
</dbReference>
<evidence type="ECO:0000256" key="3">
    <source>
        <dbReference type="ARBA" id="ARBA00022475"/>
    </source>
</evidence>
<keyword evidence="2" id="KW-0813">Transport</keyword>
<dbReference type="SUPFAM" id="SSF90123">
    <property type="entry name" value="ABC transporter transmembrane region"/>
    <property type="match status" value="1"/>
</dbReference>
<dbReference type="InterPro" id="IPR027417">
    <property type="entry name" value="P-loop_NTPase"/>
</dbReference>
<protein>
    <submittedName>
        <fullName evidence="12">ATP-binding cassette, subfamily B</fullName>
    </submittedName>
</protein>
<sequence>MQIFKKLSWFFKEEKKTYFYGIVALFIVSILHIIPPRLIGMVIDEIAKKQLTAQMLFISLVAMLIVAILEYLFRIVWRVYIFGGSVMLEKKMRSKLFDHFLKMDTFFYQKHRTGDLMAHATNDLQSVQNVAGMGVLTLADSIMTGGATILAMVLFVDWRLTILAVLPLPLLSLFSKILGERIHNAFKYSQETFSHLNDKVQESITGMKAIKTFGQEKEDIEDFQTKTKEIEQAFVKVNFYDSLFDPAIAIIVGISYSLAILLGGYLVVQKSISIGQLVSFMTYIGILVWPMFAVGMLFNIFQRGGASLARIEELLSHTSHIEENEFAKVAKKQGAFDFQIEEFSYEQERGVQGSLKNIAIHLPKGKMLGIVGKTGSGKSTLIRLLLREFDTYKGTISFADDDIRLLKKDSLLSKIAYVPQDHFLFSMSVADNIRFAKPSATEEEITLAAKMAAVDNDIQQLTNGYDTMVGERGVSLSGGQKQRLSIARALILESELLILDDALSAVDAKTEEAILTNLKHERSEQTTMITAHRLSSVMFADEIIVLDKGEIIERGRHEELLEKKGWYAEMWELQKISQEEERHGA</sequence>
<dbReference type="PROSITE" id="PS00211">
    <property type="entry name" value="ABC_TRANSPORTER_1"/>
    <property type="match status" value="1"/>
</dbReference>
<keyword evidence="7 9" id="KW-1133">Transmembrane helix</keyword>
<dbReference type="FunFam" id="1.20.1560.10:FF:000011">
    <property type="entry name" value="Multidrug ABC transporter ATP-binding protein"/>
    <property type="match status" value="1"/>
</dbReference>
<dbReference type="Gene3D" id="1.20.1560.10">
    <property type="entry name" value="ABC transporter type 1, transmembrane domain"/>
    <property type="match status" value="1"/>
</dbReference>
<keyword evidence="5" id="KW-0547">Nucleotide-binding</keyword>
<dbReference type="AlphaFoldDB" id="A0A1T4NQV6"/>
<dbReference type="Pfam" id="PF00005">
    <property type="entry name" value="ABC_tran"/>
    <property type="match status" value="1"/>
</dbReference>
<dbReference type="STRING" id="263852.SAMN02745116_01510"/>
<comment type="subcellular location">
    <subcellularLocation>
        <location evidence="1">Cell membrane</location>
        <topology evidence="1">Multi-pass membrane protein</topology>
    </subcellularLocation>
</comment>